<dbReference type="PANTHER" id="PTHR12599:SF0">
    <property type="entry name" value="PTERIN-4-ALPHA-CARBINOLAMINE DEHYDRATASE"/>
    <property type="match status" value="1"/>
</dbReference>
<proteinExistence type="inferred from homology"/>
<comment type="similarity">
    <text evidence="2 4">Belongs to the pterin-4-alpha-carbinolamine dehydratase family.</text>
</comment>
<reference evidence="5 6" key="1">
    <citation type="submission" date="2017-09" db="EMBL/GenBank/DDBJ databases">
        <title>Depth-based differentiation of microbial function through sediment-hosted aquifers and enrichment of novel symbionts in the deep terrestrial subsurface.</title>
        <authorList>
            <person name="Probst A.J."/>
            <person name="Ladd B."/>
            <person name="Jarett J.K."/>
            <person name="Geller-Mcgrath D.E."/>
            <person name="Sieber C.M."/>
            <person name="Emerson J.B."/>
            <person name="Anantharaman K."/>
            <person name="Thomas B.C."/>
            <person name="Malmstrom R."/>
            <person name="Stieglmeier M."/>
            <person name="Klingl A."/>
            <person name="Woyke T."/>
            <person name="Ryan C.M."/>
            <person name="Banfield J.F."/>
        </authorList>
    </citation>
    <scope>NUCLEOTIDE SEQUENCE [LARGE SCALE GENOMIC DNA]</scope>
    <source>
        <strain evidence="5">CG10_big_fil_rev_8_21_14_0_10_36_16</strain>
    </source>
</reference>
<evidence type="ECO:0000256" key="4">
    <source>
        <dbReference type="HAMAP-Rule" id="MF_00434"/>
    </source>
</evidence>
<organism evidence="5 6">
    <name type="scientific">Candidatus Yanofskybacteria bacterium CG10_big_fil_rev_8_21_14_0_10_36_16</name>
    <dbReference type="NCBI Taxonomy" id="1975096"/>
    <lineage>
        <taxon>Bacteria</taxon>
        <taxon>Candidatus Yanofskyibacteriota</taxon>
    </lineage>
</organism>
<comment type="caution">
    <text evidence="5">The sequence shown here is derived from an EMBL/GenBank/DDBJ whole genome shotgun (WGS) entry which is preliminary data.</text>
</comment>
<evidence type="ECO:0000256" key="1">
    <source>
        <dbReference type="ARBA" id="ARBA00001554"/>
    </source>
</evidence>
<dbReference type="SUPFAM" id="SSF55248">
    <property type="entry name" value="PCD-like"/>
    <property type="match status" value="1"/>
</dbReference>
<comment type="catalytic activity">
    <reaction evidence="1 4">
        <text>(4aS,6R)-4a-hydroxy-L-erythro-5,6,7,8-tetrahydrobiopterin = (6R)-L-erythro-6,7-dihydrobiopterin + H2O</text>
        <dbReference type="Rhea" id="RHEA:11920"/>
        <dbReference type="ChEBI" id="CHEBI:15377"/>
        <dbReference type="ChEBI" id="CHEBI:15642"/>
        <dbReference type="ChEBI" id="CHEBI:43120"/>
        <dbReference type="EC" id="4.2.1.96"/>
    </reaction>
</comment>
<name>A0A2J0Q6R0_9BACT</name>
<evidence type="ECO:0000313" key="5">
    <source>
        <dbReference type="EMBL" id="PJE50499.1"/>
    </source>
</evidence>
<dbReference type="Proteomes" id="UP000228496">
    <property type="component" value="Unassembled WGS sequence"/>
</dbReference>
<evidence type="ECO:0000313" key="6">
    <source>
        <dbReference type="Proteomes" id="UP000228496"/>
    </source>
</evidence>
<dbReference type="EMBL" id="PCXQ01000006">
    <property type="protein sequence ID" value="PJE50499.1"/>
    <property type="molecule type" value="Genomic_DNA"/>
</dbReference>
<sequence>MNNLSSKHCVPCEGGAKPLEGEELADYLKQVKDWQVLPIGEGEDDNRKISKEFKFKEFKESMIFVNKIANIAESESHHPDVHIFYNTVKIELWTHAIGGLSENDFILASKIDNI</sequence>
<evidence type="ECO:0000256" key="2">
    <source>
        <dbReference type="ARBA" id="ARBA00006472"/>
    </source>
</evidence>
<accession>A0A2J0Q6R0</accession>
<dbReference type="HAMAP" id="MF_00434">
    <property type="entry name" value="Pterin_4_alpha"/>
    <property type="match status" value="1"/>
</dbReference>
<keyword evidence="3 4" id="KW-0456">Lyase</keyword>
<dbReference type="GO" id="GO:0006729">
    <property type="term" value="P:tetrahydrobiopterin biosynthetic process"/>
    <property type="evidence" value="ECO:0007669"/>
    <property type="project" value="InterPro"/>
</dbReference>
<dbReference type="Pfam" id="PF01329">
    <property type="entry name" value="Pterin_4a"/>
    <property type="match status" value="1"/>
</dbReference>
<dbReference type="EC" id="4.2.1.96" evidence="4"/>
<dbReference type="PANTHER" id="PTHR12599">
    <property type="entry name" value="PTERIN-4-ALPHA-CARBINOLAMINE DEHYDRATASE"/>
    <property type="match status" value="1"/>
</dbReference>
<protein>
    <recommendedName>
        <fullName evidence="4">Putative pterin-4-alpha-carbinolamine dehydratase</fullName>
        <shortName evidence="4">PHS</shortName>
        <ecNumber evidence="4">4.2.1.96</ecNumber>
    </recommendedName>
    <alternativeName>
        <fullName evidence="4">4-alpha-hydroxy-tetrahydropterin dehydratase</fullName>
    </alternativeName>
    <alternativeName>
        <fullName evidence="4">Pterin carbinolamine dehydratase</fullName>
        <shortName evidence="4">PCD</shortName>
    </alternativeName>
</protein>
<gene>
    <name evidence="5" type="ORF">COV29_03770</name>
</gene>
<dbReference type="InterPro" id="IPR001533">
    <property type="entry name" value="Pterin_deHydtase"/>
</dbReference>
<evidence type="ECO:0000256" key="3">
    <source>
        <dbReference type="ARBA" id="ARBA00023239"/>
    </source>
</evidence>
<dbReference type="GO" id="GO:0008124">
    <property type="term" value="F:4-alpha-hydroxytetrahydrobiopterin dehydratase activity"/>
    <property type="evidence" value="ECO:0007669"/>
    <property type="project" value="UniProtKB-UniRule"/>
</dbReference>
<dbReference type="NCBIfam" id="NF002017">
    <property type="entry name" value="PRK00823.1-2"/>
    <property type="match status" value="1"/>
</dbReference>
<dbReference type="AlphaFoldDB" id="A0A2J0Q6R0"/>
<dbReference type="InterPro" id="IPR036428">
    <property type="entry name" value="PCD_sf"/>
</dbReference>
<dbReference type="Gene3D" id="3.30.1360.20">
    <property type="entry name" value="Transcriptional coactivator/pterin dehydratase"/>
    <property type="match status" value="1"/>
</dbReference>